<dbReference type="Gene3D" id="3.30.1610.10">
    <property type="entry name" value="Peptidase S59, nucleoporin"/>
    <property type="match status" value="1"/>
</dbReference>
<evidence type="ECO:0000256" key="1">
    <source>
        <dbReference type="ARBA" id="ARBA00004567"/>
    </source>
</evidence>
<comment type="subcellular location">
    <subcellularLocation>
        <location evidence="2">Nucleus membrane</location>
        <topology evidence="2">Peripheral membrane protein</topology>
        <orientation evidence="2">Nucleoplasmic side</orientation>
    </subcellularLocation>
    <subcellularLocation>
        <location evidence="1">Nucleus</location>
        <location evidence="1">Nuclear pore complex</location>
    </subcellularLocation>
    <subcellularLocation>
        <location evidence="3">Nucleus</location>
        <location evidence="3">Nucleoplasm</location>
    </subcellularLocation>
</comment>
<dbReference type="GO" id="GO:0017056">
    <property type="term" value="F:structural constituent of nuclear pore"/>
    <property type="evidence" value="ECO:0007669"/>
    <property type="project" value="InterPro"/>
</dbReference>
<dbReference type="InterPro" id="IPR007230">
    <property type="entry name" value="Nup98_auto-Pept-S59_dom"/>
</dbReference>
<evidence type="ECO:0000256" key="3">
    <source>
        <dbReference type="ARBA" id="ARBA00004642"/>
    </source>
</evidence>
<feature type="region of interest" description="Disordered" evidence="18">
    <location>
        <begin position="701"/>
        <end position="722"/>
    </location>
</feature>
<accession>A0A653C476</accession>
<dbReference type="InterPro" id="IPR036903">
    <property type="entry name" value="Nup98_auto-Pept-S59_dom_sf"/>
</dbReference>
<dbReference type="GO" id="GO:0006606">
    <property type="term" value="P:protein import into nucleus"/>
    <property type="evidence" value="ECO:0007669"/>
    <property type="project" value="TreeGrafter"/>
</dbReference>
<keyword evidence="16" id="KW-0472">Membrane</keyword>
<evidence type="ECO:0000259" key="19">
    <source>
        <dbReference type="PROSITE" id="PS51434"/>
    </source>
</evidence>
<comment type="similarity">
    <text evidence="4">Belongs to the nucleoporin GLFG family.</text>
</comment>
<evidence type="ECO:0000256" key="9">
    <source>
        <dbReference type="ARBA" id="ARBA00022801"/>
    </source>
</evidence>
<name>A0A653C476_CALMS</name>
<dbReference type="InterPro" id="IPR037665">
    <property type="entry name" value="Nucleoporin_S59-like"/>
</dbReference>
<dbReference type="GO" id="GO:0003723">
    <property type="term" value="F:RNA binding"/>
    <property type="evidence" value="ECO:0007669"/>
    <property type="project" value="TreeGrafter"/>
</dbReference>
<dbReference type="PANTHER" id="PTHR23198">
    <property type="entry name" value="NUCLEOPORIN"/>
    <property type="match status" value="1"/>
</dbReference>
<sequence>MFGKSTFGSPSANTSFGFGSAATNANPFGQNQLFGKPATGGFGGPSTSTFSLQPSNTSLFPSTQPQQSNLFQNANTTFGTAPTSQSGFGSTGLFGQQQQQQSGMFNTSSTFGQQNKPTGFGFGAQTAQPSLFGQQPQQQASTGLFQSPSSNLFGGTSAFGSQQQQQQQIGTVIKFNPVTGTDTMMKNGVAQSINTKHHSITCMKEYENKSFEELRLEDYAANRKGPQQQSGFGSTPFGAPASTAPTLFGQTDAQKSAFGQSTGFGQTTSTFGQSTGFGLGNQQQTGGLFSKPTAFGAPTSTTSSFGGFGSTTTSANPFGAANQAKPFGSTTQPLFGTNTTTTQSGGFGTGLFGQTNTQNTTGSLFGKPAQPTTGFGQPNTGFAFPQATSTQSNTLFQNKSLFGTTSTTPGFGQTNTFNTSNTPFGSSFGKPATPAFGTGTTTGFGTALGGQTQGTSLFGTTTTKPSLFGGTGTTGLFTNPSSTFQTNTGFGLGQQQPLQQQLFPPPEQQSASNLALLTSDPFGDAPHLAGLEPKMKDSPPTVSATNPKELKSLLDASKKVDSSSHTNLKMVPIKGVKDSLFDGISPSHDYVKTNCRRLIFKNRPNSQGDGHSPNASRLDILSQLISSNENKLDEKEKESDKNSLPGSGIRPSPLKLSFENTINNDQSNLNLSDRGQSAQKYMLNSSIIKNNTVSEKLNTSNDLDLVDDDPPTSAQPPPKDHPCGIVCTRPEYYTLPSLDELPSFMDENGRCIVKGFTIGRKGYGNVYFSDEMDITGLNIDELVHFRYREINVYPDDSKKPPIGEGLNRRAQVTLDNVYPRRLGTNALIKDVEELLQMNFAEKLRKVTMKKGAKFVDYRPETGSWVFKVDHFSRYGFDDSDEEADANGLTGAKSKTESAFAKKQPVDGVQQKTDSISLSKAGEAKEKEPSKEQLEEPHYAMDDDSIILPETDKDLLQQSMYVDRITEEDFFAIPTDIPMSYDRYKTTKSIQVMKSTLFADDERSSDGGSHVSIIRQYLDIPEVEEMPLQRPILKDSVTVPKRRGVLRPKVQKVYNFERVTAPTTEIPSRCLKDVSMFKGKSFKVGWMKGFNFYTLNSKDGEVNGQLSINTIDCGEGAKQDVMEDYLKSSLEVVLEESTYNTDSENVPTFKVVGGESYLEKQTALFRDIMKRYENEESQYLHSIWTLAEVLWGPGEDSVSYRRHLLSEWLKFNTDVEETATSHDTAQQLFNHLSRFKISEAANLAIEKNYPKLSLLISQLSLTNEAAALLQEQVELWYKNLSAKHISKDMKKIYLLLAGIPHKQEENIFEGIDWKRAFSMHLWYVCPAGAPIEAAIDLYKKAFEEFGYAESPNPHYKSSYDGSAFDILFHLLLLYRSRIHRLSDVLNPATHTDDHLDYRLSWLLLQLFLSLDIGIISKAEITKLCVSFSNQLETLGQWEWAIFSLLYLEDSAVKKNLIMGILDRNLSPEVNKFTKETEHFLVNKLHIPSEWVHAVKAEKTLPLGRYFEAYIYFAYAGDYRKANDIFVEHLMPNLFINEQYDVIKVLVDHIKPGSDEILRWDCEVGLFSDFLELQEKVISAESDDLLRLQMQLQSINERIPHYRIKTDQQKLCIAEMSKRCASLFKLLHKQFARSFSHSSYHDFIENLCMPPDFEQSEAFQLIDEFDNFKLIT</sequence>
<dbReference type="GO" id="GO:0034398">
    <property type="term" value="P:telomere tethering at nuclear periphery"/>
    <property type="evidence" value="ECO:0007669"/>
    <property type="project" value="TreeGrafter"/>
</dbReference>
<keyword evidence="7" id="KW-0645">Protease</keyword>
<dbReference type="GO" id="GO:0005654">
    <property type="term" value="C:nucleoplasm"/>
    <property type="evidence" value="ECO:0007669"/>
    <property type="project" value="UniProtKB-SubCell"/>
</dbReference>
<feature type="region of interest" description="Disordered" evidence="18">
    <location>
        <begin position="224"/>
        <end position="246"/>
    </location>
</feature>
<dbReference type="Pfam" id="PF04096">
    <property type="entry name" value="Nucleoporin2"/>
    <property type="match status" value="1"/>
</dbReference>
<dbReference type="FunFam" id="1.10.10.2360:FF:000001">
    <property type="entry name" value="Nuclear pore complex protein Nup98-Nup96"/>
    <property type="match status" value="1"/>
</dbReference>
<dbReference type="Pfam" id="PF12110">
    <property type="entry name" value="Nup96"/>
    <property type="match status" value="1"/>
</dbReference>
<feature type="compositionally biased region" description="Basic and acidic residues" evidence="18">
    <location>
        <begin position="921"/>
        <end position="935"/>
    </location>
</feature>
<evidence type="ECO:0000256" key="2">
    <source>
        <dbReference type="ARBA" id="ARBA00004620"/>
    </source>
</evidence>
<protein>
    <recommendedName>
        <fullName evidence="5">Nuclear pore complex protein Nup98-Nup96</fullName>
    </recommendedName>
</protein>
<keyword evidence="10" id="KW-0068">Autocatalytic cleavage</keyword>
<keyword evidence="9" id="KW-0378">Hydrolase</keyword>
<dbReference type="GO" id="GO:0000973">
    <property type="term" value="P:post-transcriptional tethering of RNA polymerase II gene DNA at nuclear periphery"/>
    <property type="evidence" value="ECO:0007669"/>
    <property type="project" value="TreeGrafter"/>
</dbReference>
<feature type="region of interest" description="Disordered" evidence="18">
    <location>
        <begin position="630"/>
        <end position="655"/>
    </location>
</feature>
<dbReference type="Proteomes" id="UP000410492">
    <property type="component" value="Unassembled WGS sequence"/>
</dbReference>
<evidence type="ECO:0000256" key="4">
    <source>
        <dbReference type="ARBA" id="ARBA00008926"/>
    </source>
</evidence>
<evidence type="ECO:0000313" key="21">
    <source>
        <dbReference type="Proteomes" id="UP000410492"/>
    </source>
</evidence>
<keyword evidence="17" id="KW-0539">Nucleus</keyword>
<evidence type="ECO:0000256" key="8">
    <source>
        <dbReference type="ARBA" id="ARBA00022737"/>
    </source>
</evidence>
<keyword evidence="21" id="KW-1185">Reference proteome</keyword>
<evidence type="ECO:0000256" key="6">
    <source>
        <dbReference type="ARBA" id="ARBA00022448"/>
    </source>
</evidence>
<dbReference type="InterPro" id="IPR021967">
    <property type="entry name" value="Nup98_C"/>
</dbReference>
<feature type="compositionally biased region" description="Polar residues" evidence="18">
    <location>
        <begin position="140"/>
        <end position="161"/>
    </location>
</feature>
<dbReference type="OrthoDB" id="3797628at2759"/>
<keyword evidence="14" id="KW-0811">Translocation</keyword>
<dbReference type="Gene3D" id="1.25.40.690">
    <property type="match status" value="1"/>
</dbReference>
<evidence type="ECO:0000256" key="16">
    <source>
        <dbReference type="ARBA" id="ARBA00023136"/>
    </source>
</evidence>
<evidence type="ECO:0000256" key="15">
    <source>
        <dbReference type="ARBA" id="ARBA00023132"/>
    </source>
</evidence>
<keyword evidence="11" id="KW-0509">mRNA transport</keyword>
<feature type="domain" description="Peptidase S59" evidence="19">
    <location>
        <begin position="729"/>
        <end position="871"/>
    </location>
</feature>
<evidence type="ECO:0000256" key="7">
    <source>
        <dbReference type="ARBA" id="ARBA00022670"/>
    </source>
</evidence>
<feature type="region of interest" description="Disordered" evidence="18">
    <location>
        <begin position="882"/>
        <end position="935"/>
    </location>
</feature>
<dbReference type="GO" id="GO:0006405">
    <property type="term" value="P:RNA export from nucleus"/>
    <property type="evidence" value="ECO:0007669"/>
    <property type="project" value="TreeGrafter"/>
</dbReference>
<feature type="region of interest" description="Disordered" evidence="18">
    <location>
        <begin position="29"/>
        <end position="165"/>
    </location>
</feature>
<keyword evidence="6" id="KW-0813">Transport</keyword>
<dbReference type="GO" id="GO:0006508">
    <property type="term" value="P:proteolysis"/>
    <property type="evidence" value="ECO:0007669"/>
    <property type="project" value="UniProtKB-KW"/>
</dbReference>
<keyword evidence="12" id="KW-0720">Serine protease</keyword>
<evidence type="ECO:0000313" key="20">
    <source>
        <dbReference type="EMBL" id="VEN42720.1"/>
    </source>
</evidence>
<dbReference type="GO" id="GO:0008236">
    <property type="term" value="F:serine-type peptidase activity"/>
    <property type="evidence" value="ECO:0007669"/>
    <property type="project" value="UniProtKB-KW"/>
</dbReference>
<keyword evidence="8" id="KW-0677">Repeat</keyword>
<dbReference type="GO" id="GO:0008139">
    <property type="term" value="F:nuclear localization sequence binding"/>
    <property type="evidence" value="ECO:0007669"/>
    <property type="project" value="TreeGrafter"/>
</dbReference>
<dbReference type="GO" id="GO:0051028">
    <property type="term" value="P:mRNA transport"/>
    <property type="evidence" value="ECO:0007669"/>
    <property type="project" value="UniProtKB-KW"/>
</dbReference>
<evidence type="ECO:0000256" key="13">
    <source>
        <dbReference type="ARBA" id="ARBA00022927"/>
    </source>
</evidence>
<feature type="compositionally biased region" description="Basic and acidic residues" evidence="18">
    <location>
        <begin position="630"/>
        <end position="641"/>
    </location>
</feature>
<dbReference type="PANTHER" id="PTHR23198:SF6">
    <property type="entry name" value="NUCLEAR PORE COMPLEX PROTEIN NUP98-NUP96"/>
    <property type="match status" value="1"/>
</dbReference>
<organism evidence="20 21">
    <name type="scientific">Callosobruchus maculatus</name>
    <name type="common">Southern cowpea weevil</name>
    <name type="synonym">Pulse bruchid</name>
    <dbReference type="NCBI Taxonomy" id="64391"/>
    <lineage>
        <taxon>Eukaryota</taxon>
        <taxon>Metazoa</taxon>
        <taxon>Ecdysozoa</taxon>
        <taxon>Arthropoda</taxon>
        <taxon>Hexapoda</taxon>
        <taxon>Insecta</taxon>
        <taxon>Pterygota</taxon>
        <taxon>Neoptera</taxon>
        <taxon>Endopterygota</taxon>
        <taxon>Coleoptera</taxon>
        <taxon>Polyphaga</taxon>
        <taxon>Cucujiformia</taxon>
        <taxon>Chrysomeloidea</taxon>
        <taxon>Chrysomelidae</taxon>
        <taxon>Bruchinae</taxon>
        <taxon>Bruchini</taxon>
        <taxon>Callosobruchus</taxon>
    </lineage>
</organism>
<dbReference type="PROSITE" id="PS51434">
    <property type="entry name" value="NUP_C"/>
    <property type="match status" value="1"/>
</dbReference>
<feature type="compositionally biased region" description="Polar residues" evidence="18">
    <location>
        <begin position="52"/>
        <end position="82"/>
    </location>
</feature>
<proteinExistence type="inferred from homology"/>
<evidence type="ECO:0000256" key="17">
    <source>
        <dbReference type="ARBA" id="ARBA00023242"/>
    </source>
</evidence>
<dbReference type="EMBL" id="CAACVG010006948">
    <property type="protein sequence ID" value="VEN42720.1"/>
    <property type="molecule type" value="Genomic_DNA"/>
</dbReference>
<dbReference type="FunFam" id="3.30.1610.10:FF:000001">
    <property type="entry name" value="Nuclear pore complex protein Nup98-Nup96"/>
    <property type="match status" value="1"/>
</dbReference>
<evidence type="ECO:0000256" key="10">
    <source>
        <dbReference type="ARBA" id="ARBA00022813"/>
    </source>
</evidence>
<feature type="compositionally biased region" description="Low complexity" evidence="18">
    <location>
        <begin position="83"/>
        <end position="108"/>
    </location>
</feature>
<dbReference type="GO" id="GO:0044614">
    <property type="term" value="C:nuclear pore cytoplasmic filaments"/>
    <property type="evidence" value="ECO:0007669"/>
    <property type="project" value="TreeGrafter"/>
</dbReference>
<evidence type="ECO:0000256" key="11">
    <source>
        <dbReference type="ARBA" id="ARBA00022816"/>
    </source>
</evidence>
<gene>
    <name evidence="20" type="ORF">CALMAC_LOCUS6109</name>
</gene>
<dbReference type="GO" id="GO:0031965">
    <property type="term" value="C:nuclear membrane"/>
    <property type="evidence" value="ECO:0007669"/>
    <property type="project" value="UniProtKB-SubCell"/>
</dbReference>
<evidence type="ECO:0000256" key="18">
    <source>
        <dbReference type="SAM" id="MobiDB-lite"/>
    </source>
</evidence>
<dbReference type="Pfam" id="PF21240">
    <property type="entry name" value="Nup98_GLEBS"/>
    <property type="match status" value="1"/>
</dbReference>
<dbReference type="SUPFAM" id="SSF82215">
    <property type="entry name" value="C-terminal autoproteolytic domain of nucleoporin nup98"/>
    <property type="match status" value="1"/>
</dbReference>
<keyword evidence="13" id="KW-0653">Protein transport</keyword>
<keyword evidence="15" id="KW-0906">Nuclear pore complex</keyword>
<evidence type="ECO:0000256" key="12">
    <source>
        <dbReference type="ARBA" id="ARBA00022825"/>
    </source>
</evidence>
<dbReference type="Gene3D" id="1.10.10.2360">
    <property type="match status" value="1"/>
</dbReference>
<evidence type="ECO:0000256" key="5">
    <source>
        <dbReference type="ARBA" id="ARBA00013472"/>
    </source>
</evidence>
<evidence type="ECO:0000256" key="14">
    <source>
        <dbReference type="ARBA" id="ARBA00023010"/>
    </source>
</evidence>
<reference evidence="20 21" key="1">
    <citation type="submission" date="2019-01" db="EMBL/GenBank/DDBJ databases">
        <authorList>
            <person name="Sayadi A."/>
        </authorList>
    </citation>
    <scope>NUCLEOTIDE SEQUENCE [LARGE SCALE GENOMIC DNA]</scope>
</reference>